<evidence type="ECO:0000256" key="1">
    <source>
        <dbReference type="SAM" id="MobiDB-lite"/>
    </source>
</evidence>
<dbReference type="Pfam" id="PF06749">
    <property type="entry name" value="DUF1218"/>
    <property type="match status" value="1"/>
</dbReference>
<feature type="transmembrane region" description="Helical" evidence="2">
    <location>
        <begin position="565"/>
        <end position="590"/>
    </location>
</feature>
<dbReference type="Gene3D" id="2.40.70.10">
    <property type="entry name" value="Acid Proteases"/>
    <property type="match status" value="1"/>
</dbReference>
<dbReference type="SUPFAM" id="SSF50630">
    <property type="entry name" value="Acid proteases"/>
    <property type="match status" value="1"/>
</dbReference>
<feature type="compositionally biased region" description="Basic and acidic residues" evidence="1">
    <location>
        <begin position="670"/>
        <end position="689"/>
    </location>
</feature>
<feature type="region of interest" description="Disordered" evidence="1">
    <location>
        <begin position="670"/>
        <end position="697"/>
    </location>
</feature>
<dbReference type="InterPro" id="IPR009606">
    <property type="entry name" value="DEAL/Modifying_wall_lignin1/2"/>
</dbReference>
<feature type="transmembrane region" description="Helical" evidence="2">
    <location>
        <begin position="519"/>
        <end position="544"/>
    </location>
</feature>
<sequence length="697" mass="77252">MSITLGVATKLLDDMMINYSEWHTERAPQGKKVNSVEETSSLSDKIDVIMSMLVNGRSNVDPNNVPLASLVAQEEHVDVNFIKNNNFNNNAYRNNSGNNYRPYPSVNSNGYGNSYGNFYNNNRSVPPGLEAMLKGFISTQTAFNKSVEEKLDKIDILASKVDRLASDVDLLKLKVMPNKDIDNKIVTTANAIQFRINENIRLMAELHARWEREENEKLAKENNVAKVWTITTTSNDNDSHVDKPPTINGKIIGVGNVSTPSAKRAKLPETAETAVCDKTAEIFQNIGDNDPIAVDHNGLDFDDCHISEVIKFLQKLAKSPNASAINLAFTKHITNALIKAREEKLKLETSIPRKLEDGWEPIINMRVNDFDCHALCDLGASISVMPKKIYDMLDLPPLKNCYLDVNLADNAIKKPLGRIDNVRIMVKNNLVPVDFVVLDIEYNASCPIILGRPFLRTVGATIDMKEGWLKRALVLFFFGVKAIIFGMVAENKLPLFGRSIVTGEDDDSMVMCELPRLSVAMGSLSVLSLLLTVLAGHFAVLYPYTKNRKNGHQPAIPRRALFRKTSLTIFFVIAELVSASALAMMSWATITEHANLRFMPTMLPDGTLSCPSTAKTDGMFGGGALLALDATLMWFVCLLMSLEARANYLDLHGGVQDDVDDGSKKKLDLHGDHDIDNNGNNKKLDLHQDDDIEVDGN</sequence>
<dbReference type="PANTHER" id="PTHR33067">
    <property type="entry name" value="RNA-DIRECTED DNA POLYMERASE-RELATED"/>
    <property type="match status" value="1"/>
</dbReference>
<keyword evidence="2" id="KW-0812">Transmembrane</keyword>
<dbReference type="AlphaFoldDB" id="A0AAD8WRP3"/>
<organism evidence="3 4">
    <name type="scientific">Lolium multiflorum</name>
    <name type="common">Italian ryegrass</name>
    <name type="synonym">Lolium perenne subsp. multiflorum</name>
    <dbReference type="NCBI Taxonomy" id="4521"/>
    <lineage>
        <taxon>Eukaryota</taxon>
        <taxon>Viridiplantae</taxon>
        <taxon>Streptophyta</taxon>
        <taxon>Embryophyta</taxon>
        <taxon>Tracheophyta</taxon>
        <taxon>Spermatophyta</taxon>
        <taxon>Magnoliopsida</taxon>
        <taxon>Liliopsida</taxon>
        <taxon>Poales</taxon>
        <taxon>Poaceae</taxon>
        <taxon>BOP clade</taxon>
        <taxon>Pooideae</taxon>
        <taxon>Poodae</taxon>
        <taxon>Poeae</taxon>
        <taxon>Poeae Chloroplast Group 2 (Poeae type)</taxon>
        <taxon>Loliodinae</taxon>
        <taxon>Loliinae</taxon>
        <taxon>Lolium</taxon>
    </lineage>
</organism>
<feature type="transmembrane region" description="Helical" evidence="2">
    <location>
        <begin position="472"/>
        <end position="489"/>
    </location>
</feature>
<accession>A0AAD8WRP3</accession>
<evidence type="ECO:0000313" key="3">
    <source>
        <dbReference type="EMBL" id="KAK1670343.1"/>
    </source>
</evidence>
<dbReference type="EMBL" id="JAUUTY010000003">
    <property type="protein sequence ID" value="KAK1670343.1"/>
    <property type="molecule type" value="Genomic_DNA"/>
</dbReference>
<dbReference type="Proteomes" id="UP001231189">
    <property type="component" value="Unassembled WGS sequence"/>
</dbReference>
<proteinExistence type="predicted"/>
<name>A0AAD8WRP3_LOLMU</name>
<dbReference type="PANTHER" id="PTHR33067:SF31">
    <property type="entry name" value="RNA-DIRECTED DNA POLYMERASE"/>
    <property type="match status" value="1"/>
</dbReference>
<comment type="caution">
    <text evidence="3">The sequence shown here is derived from an EMBL/GenBank/DDBJ whole genome shotgun (WGS) entry which is preliminary data.</text>
</comment>
<keyword evidence="4" id="KW-1185">Reference proteome</keyword>
<feature type="transmembrane region" description="Helical" evidence="2">
    <location>
        <begin position="619"/>
        <end position="642"/>
    </location>
</feature>
<evidence type="ECO:0000256" key="2">
    <source>
        <dbReference type="SAM" id="Phobius"/>
    </source>
</evidence>
<gene>
    <name evidence="3" type="ORF">QYE76_058502</name>
</gene>
<dbReference type="InterPro" id="IPR021109">
    <property type="entry name" value="Peptidase_aspartic_dom_sf"/>
</dbReference>
<keyword evidence="2" id="KW-0472">Membrane</keyword>
<evidence type="ECO:0000313" key="4">
    <source>
        <dbReference type="Proteomes" id="UP001231189"/>
    </source>
</evidence>
<protein>
    <submittedName>
        <fullName evidence="3">Uncharacterized protein</fullName>
    </submittedName>
</protein>
<keyword evidence="2" id="KW-1133">Transmembrane helix</keyword>
<dbReference type="CDD" id="cd00303">
    <property type="entry name" value="retropepsin_like"/>
    <property type="match status" value="1"/>
</dbReference>
<reference evidence="3" key="1">
    <citation type="submission" date="2023-07" db="EMBL/GenBank/DDBJ databases">
        <title>A chromosome-level genome assembly of Lolium multiflorum.</title>
        <authorList>
            <person name="Chen Y."/>
            <person name="Copetti D."/>
            <person name="Kolliker R."/>
            <person name="Studer B."/>
        </authorList>
    </citation>
    <scope>NUCLEOTIDE SEQUENCE</scope>
    <source>
        <strain evidence="3">02402/16</strain>
        <tissue evidence="3">Leaf</tissue>
    </source>
</reference>